<evidence type="ECO:0000313" key="1">
    <source>
        <dbReference type="EMBL" id="KAI3375687.1"/>
    </source>
</evidence>
<comment type="caution">
    <text evidence="1">The sequence shown here is derived from an EMBL/GenBank/DDBJ whole genome shotgun (WGS) entry which is preliminary data.</text>
</comment>
<gene>
    <name evidence="1" type="ORF">L3Q82_003993</name>
</gene>
<proteinExistence type="predicted"/>
<organism evidence="1 2">
    <name type="scientific">Scortum barcoo</name>
    <name type="common">barcoo grunter</name>
    <dbReference type="NCBI Taxonomy" id="214431"/>
    <lineage>
        <taxon>Eukaryota</taxon>
        <taxon>Metazoa</taxon>
        <taxon>Chordata</taxon>
        <taxon>Craniata</taxon>
        <taxon>Vertebrata</taxon>
        <taxon>Euteleostomi</taxon>
        <taxon>Actinopterygii</taxon>
        <taxon>Neopterygii</taxon>
        <taxon>Teleostei</taxon>
        <taxon>Neoteleostei</taxon>
        <taxon>Acanthomorphata</taxon>
        <taxon>Eupercaria</taxon>
        <taxon>Centrarchiformes</taxon>
        <taxon>Terapontoidei</taxon>
        <taxon>Terapontidae</taxon>
        <taxon>Scortum</taxon>
    </lineage>
</organism>
<evidence type="ECO:0000313" key="2">
    <source>
        <dbReference type="Proteomes" id="UP000831701"/>
    </source>
</evidence>
<protein>
    <submittedName>
        <fullName evidence="1">Uncharacterized protein</fullName>
    </submittedName>
</protein>
<accession>A0ACB8X5V6</accession>
<dbReference type="Proteomes" id="UP000831701">
    <property type="component" value="Chromosome 2"/>
</dbReference>
<sequence>MASTQRGHRPDNKSLIHVYRLEDLPHHEFVTEHKVAPLSLTMAEYSSLLSDLSENITNEDLEQLKSACKEDIPEDQSNNITSSKEWFSYLEKNDKLAQDNLSYIEHIFEISRRPDLLTRVIEYRTTVLKISEDDEIDTKLTRIPSAKKYKGVHIESQKWQSYQLLSTAGGGEICIGNEIRDSFSLLDVLCANEFEGESFNLEFLEQTEINFYRGAPPEWLNFHMSELAESDGAGTPLIKRDGYKTLVGEIYKKKRVNGTSTIKLFHQQGCGGTTLAMQVLWDLRKNFRCAVLKGSASHITNIAKEVVDLFTAGSQGNQNTVLLLLNNEQILENLQDSIMEEIAEQELDTDMPVVILFSCVRASDHVILEKEDSYTVKQHKRKYVILKKELSDTEKQKFNEKKEELCRRYSEKYKHFHGFNIMQTNFSQAYIQEACTVFTTIKKTNRHQLVPQLAAFLSLLNAYVPGSYLLESQCLDFLKRKDSVHEDLSLEDRMEPFNGLIVIFQQDKRFEKKVCMAHPMIAQHCIELMDQGRVSRSDTARNFLTCFCGDEVPPFLFSFIKDMLTKREMKNKINDIEKDEKEQKGREEDQEKFSRLILDIKEREDEKQSASVLKVASNKFAQNSLFPQALARFYYIELKDYNKAEMWAETGKERDPNKSFIADTLGQVHKNHLKNKKRTASNDEKTFPRQILQLAAKAIDAFQHEEHLAENERRKDMKEDGKTKVLRALNTRGQLGYLQVCNLLYDLLVSQNEIWKSVLTKSLSLGSVLGLLGDGKLFRFNDLINSLRDEVEKRYLRPLFFMGNGKGLSRNVHRRVLDILWMKDALQDSNTNWRAERIFKDPLVQERLLKVEGVVRNYRLYATFGGTEIELDVNQRNNLWKSGQVSFYLGFTINGPVAYSIQPRATTEDHNSTTPDMFAVLHVDSCGDFVEQVSEVTSSHVKLFQPVFSPRGTMILKKLGFPVKVRYDVLIFKTIKTALTLHVYLVPRHPILQQAVEREEKSDGSKRIRKPNPDKSLQTENHFFLSTETDSSEISPDKLKLRYEGRSPNFFEVFIRNAKSDFSLKLESEQKKSREKETIWSCTIRTDDYQNRNTDHEQGQHFVDRHWTALVNRVRETGAILDLLKDRGLISNESYDSVRSLNTTQDQMRDILKFVTSAGQRSKDLFYEILKGLRCLQSLISELEGSR</sequence>
<reference evidence="1" key="1">
    <citation type="submission" date="2022-04" db="EMBL/GenBank/DDBJ databases">
        <title>Jade perch genome.</title>
        <authorList>
            <person name="Chao B."/>
        </authorList>
    </citation>
    <scope>NUCLEOTIDE SEQUENCE</scope>
    <source>
        <strain evidence="1">CB-2022</strain>
    </source>
</reference>
<name>A0ACB8X5V6_9TELE</name>
<keyword evidence="2" id="KW-1185">Reference proteome</keyword>
<dbReference type="EMBL" id="CM041532">
    <property type="protein sequence ID" value="KAI3375687.1"/>
    <property type="molecule type" value="Genomic_DNA"/>
</dbReference>